<dbReference type="AlphaFoldDB" id="A0A1R2B1X6"/>
<feature type="transmembrane region" description="Helical" evidence="3">
    <location>
        <begin position="381"/>
        <end position="403"/>
    </location>
</feature>
<sequence>MFICLLIIKAIAIPVYFVAVTRHGARSPIDFMQWDHAENWPNGEGQLTAEGFRQEYLIGQYLHDRYIAKNQLLSLKYDESEITFYSSNAPRTIQSASAIAYGLYPTNRNMVSKPKYLPPLNINTTSLKDSIYSIDISEFIQIHTSYQVIDPILRPDKTCQEYISHIERMKNSQTMKKIFYKYPEVVEGIKKYFNVDDRKAFDLFLKVHDSVISNEFMGFKVPDEFDAKWLEKAEVAHVEMKYFKLYEPDYVARFVGSKFLNELSKLFSDAVDGKKKSKGVVYSAHDTTIMNILSSLRYKVDKLPEFGSLLLFELDKTQDRYSVNVIYNGENIPISELQVNPDFSEFLSYINMRALKDPALGCALIGKLTKISVKTEGDNDIFYLLVGDLIILLGVIGGIYYLISKIHK</sequence>
<protein>
    <recommendedName>
        <fullName evidence="6">Acid phosphatase</fullName>
    </recommendedName>
</protein>
<dbReference type="GO" id="GO:0016791">
    <property type="term" value="F:phosphatase activity"/>
    <property type="evidence" value="ECO:0007669"/>
    <property type="project" value="TreeGrafter"/>
</dbReference>
<evidence type="ECO:0000256" key="1">
    <source>
        <dbReference type="ARBA" id="ARBA00005375"/>
    </source>
</evidence>
<dbReference type="EMBL" id="MPUH01001057">
    <property type="protein sequence ID" value="OMJ70746.1"/>
    <property type="molecule type" value="Genomic_DNA"/>
</dbReference>
<dbReference type="InterPro" id="IPR050645">
    <property type="entry name" value="Histidine_acid_phosphatase"/>
</dbReference>
<evidence type="ECO:0000313" key="5">
    <source>
        <dbReference type="Proteomes" id="UP000187209"/>
    </source>
</evidence>
<dbReference type="OrthoDB" id="294308at2759"/>
<dbReference type="CDD" id="cd07061">
    <property type="entry name" value="HP_HAP_like"/>
    <property type="match status" value="1"/>
</dbReference>
<dbReference type="InterPro" id="IPR029033">
    <property type="entry name" value="His_PPase_superfam"/>
</dbReference>
<evidence type="ECO:0000256" key="3">
    <source>
        <dbReference type="SAM" id="Phobius"/>
    </source>
</evidence>
<keyword evidence="3" id="KW-0812">Transmembrane</keyword>
<accession>A0A1R2B1X6</accession>
<dbReference type="SUPFAM" id="SSF53254">
    <property type="entry name" value="Phosphoglycerate mutase-like"/>
    <property type="match status" value="1"/>
</dbReference>
<evidence type="ECO:0000313" key="4">
    <source>
        <dbReference type="EMBL" id="OMJ70746.1"/>
    </source>
</evidence>
<dbReference type="Proteomes" id="UP000187209">
    <property type="component" value="Unassembled WGS sequence"/>
</dbReference>
<evidence type="ECO:0008006" key="6">
    <source>
        <dbReference type="Google" id="ProtNLM"/>
    </source>
</evidence>
<dbReference type="InterPro" id="IPR000560">
    <property type="entry name" value="His_Pase_clade-2"/>
</dbReference>
<gene>
    <name evidence="4" type="ORF">SteCoe_31195</name>
</gene>
<comment type="similarity">
    <text evidence="1">Belongs to the histidine acid phosphatase family.</text>
</comment>
<keyword evidence="3" id="KW-1133">Transmembrane helix</keyword>
<dbReference type="PANTHER" id="PTHR11567">
    <property type="entry name" value="ACID PHOSPHATASE-RELATED"/>
    <property type="match status" value="1"/>
</dbReference>
<dbReference type="PANTHER" id="PTHR11567:SF110">
    <property type="entry name" value="2-PHOSPHOXYLOSE PHOSPHATASE 1"/>
    <property type="match status" value="1"/>
</dbReference>
<dbReference type="Pfam" id="PF00328">
    <property type="entry name" value="His_Phos_2"/>
    <property type="match status" value="1"/>
</dbReference>
<proteinExistence type="inferred from homology"/>
<keyword evidence="2" id="KW-0378">Hydrolase</keyword>
<organism evidence="4 5">
    <name type="scientific">Stentor coeruleus</name>
    <dbReference type="NCBI Taxonomy" id="5963"/>
    <lineage>
        <taxon>Eukaryota</taxon>
        <taxon>Sar</taxon>
        <taxon>Alveolata</taxon>
        <taxon>Ciliophora</taxon>
        <taxon>Postciliodesmatophora</taxon>
        <taxon>Heterotrichea</taxon>
        <taxon>Heterotrichida</taxon>
        <taxon>Stentoridae</taxon>
        <taxon>Stentor</taxon>
    </lineage>
</organism>
<keyword evidence="3" id="KW-0472">Membrane</keyword>
<name>A0A1R2B1X6_9CILI</name>
<reference evidence="4 5" key="1">
    <citation type="submission" date="2016-11" db="EMBL/GenBank/DDBJ databases">
        <title>The macronuclear genome of Stentor coeruleus: a giant cell with tiny introns.</title>
        <authorList>
            <person name="Slabodnick M."/>
            <person name="Ruby J.G."/>
            <person name="Reiff S.B."/>
            <person name="Swart E.C."/>
            <person name="Gosai S."/>
            <person name="Prabakaran S."/>
            <person name="Witkowska E."/>
            <person name="Larue G.E."/>
            <person name="Fisher S."/>
            <person name="Freeman R.M."/>
            <person name="Gunawardena J."/>
            <person name="Chu W."/>
            <person name="Stover N.A."/>
            <person name="Gregory B.D."/>
            <person name="Nowacki M."/>
            <person name="Derisi J."/>
            <person name="Roy S.W."/>
            <person name="Marshall W.F."/>
            <person name="Sood P."/>
        </authorList>
    </citation>
    <scope>NUCLEOTIDE SEQUENCE [LARGE SCALE GENOMIC DNA]</scope>
    <source>
        <strain evidence="4">WM001</strain>
    </source>
</reference>
<keyword evidence="5" id="KW-1185">Reference proteome</keyword>
<evidence type="ECO:0000256" key="2">
    <source>
        <dbReference type="ARBA" id="ARBA00022801"/>
    </source>
</evidence>
<dbReference type="Gene3D" id="3.40.50.1240">
    <property type="entry name" value="Phosphoglycerate mutase-like"/>
    <property type="match status" value="1"/>
</dbReference>
<comment type="caution">
    <text evidence="4">The sequence shown here is derived from an EMBL/GenBank/DDBJ whole genome shotgun (WGS) entry which is preliminary data.</text>
</comment>